<sequence>MADHSSHPLDTLPFDAVATAGHYGVAGTLGVTARRIDGLSIATLAARKGDDDALAEAVRGALGLELPRASRAVFAGARTLIGTAPGRWLALSGLDRDIAGTLRAALGPLAAITDQSDAVVTLDLTGPKVADTLAKGALIDLDPRVFLPGMAATTVLAHIGITLWRREEATWRLLVARSFEAALLRFLVSSAAEYGFELDDRG</sequence>
<evidence type="ECO:0000313" key="1">
    <source>
        <dbReference type="EMBL" id="MBB3769638.1"/>
    </source>
</evidence>
<dbReference type="Pfam" id="PF04268">
    <property type="entry name" value="SoxG"/>
    <property type="match status" value="1"/>
</dbReference>
<keyword evidence="1" id="KW-0560">Oxidoreductase</keyword>
<dbReference type="InterPro" id="IPR007375">
    <property type="entry name" value="SoxG"/>
</dbReference>
<dbReference type="RefSeq" id="WP_183187844.1">
    <property type="nucleotide sequence ID" value="NZ_JACICD010000001.1"/>
</dbReference>
<evidence type="ECO:0000313" key="2">
    <source>
        <dbReference type="Proteomes" id="UP000533469"/>
    </source>
</evidence>
<dbReference type="InterPro" id="IPR027266">
    <property type="entry name" value="TrmE/GcvT-like"/>
</dbReference>
<dbReference type="EMBL" id="JACICD010000001">
    <property type="protein sequence ID" value="MBB3769638.1"/>
    <property type="molecule type" value="Genomic_DNA"/>
</dbReference>
<organism evidence="1 2">
    <name type="scientific">Ancylobacter tetraedralis</name>
    <dbReference type="NCBI Taxonomy" id="217068"/>
    <lineage>
        <taxon>Bacteria</taxon>
        <taxon>Pseudomonadati</taxon>
        <taxon>Pseudomonadota</taxon>
        <taxon>Alphaproteobacteria</taxon>
        <taxon>Hyphomicrobiales</taxon>
        <taxon>Xanthobacteraceae</taxon>
        <taxon>Ancylobacter</taxon>
    </lineage>
</organism>
<gene>
    <name evidence="1" type="ORF">FHS55_000224</name>
</gene>
<proteinExistence type="predicted"/>
<dbReference type="AlphaFoldDB" id="A0A839Z6D7"/>
<dbReference type="Gene3D" id="3.30.1360.120">
    <property type="entry name" value="Probable tRNA modification gtpase trme, domain 1"/>
    <property type="match status" value="1"/>
</dbReference>
<dbReference type="Proteomes" id="UP000533469">
    <property type="component" value="Unassembled WGS sequence"/>
</dbReference>
<dbReference type="SUPFAM" id="SSF103025">
    <property type="entry name" value="Folate-binding domain"/>
    <property type="match status" value="1"/>
</dbReference>
<keyword evidence="2" id="KW-1185">Reference proteome</keyword>
<dbReference type="EC" id="1.5.3.1" evidence="1"/>
<dbReference type="GO" id="GO:0008115">
    <property type="term" value="F:sarcosine oxidase activity"/>
    <property type="evidence" value="ECO:0007669"/>
    <property type="project" value="UniProtKB-EC"/>
</dbReference>
<reference evidence="1 2" key="1">
    <citation type="submission" date="2020-08" db="EMBL/GenBank/DDBJ databases">
        <title>Genomic Encyclopedia of Type Strains, Phase IV (KMG-IV): sequencing the most valuable type-strain genomes for metagenomic binning, comparative biology and taxonomic classification.</title>
        <authorList>
            <person name="Goeker M."/>
        </authorList>
    </citation>
    <scope>NUCLEOTIDE SEQUENCE [LARGE SCALE GENOMIC DNA]</scope>
    <source>
        <strain evidence="1 2">DSM 5895</strain>
    </source>
</reference>
<accession>A0A839Z6D7</accession>
<dbReference type="Gene3D" id="3.30.70.1520">
    <property type="entry name" value="Heterotetrameric sarcosine oxidase"/>
    <property type="match status" value="1"/>
</dbReference>
<name>A0A839Z6D7_9HYPH</name>
<comment type="caution">
    <text evidence="1">The sequence shown here is derived from an EMBL/GenBank/DDBJ whole genome shotgun (WGS) entry which is preliminary data.</text>
</comment>
<protein>
    <submittedName>
        <fullName evidence="1">Sarcosine oxidase subunit gamma</fullName>
        <ecNumber evidence="1">1.5.3.1</ecNumber>
    </submittedName>
</protein>